<evidence type="ECO:0000313" key="4">
    <source>
        <dbReference type="EMBL" id="THG39964.1"/>
    </source>
</evidence>
<protein>
    <submittedName>
        <fullName evidence="4">Tetratricopeptide repeat protein</fullName>
    </submittedName>
</protein>
<sequence length="435" mass="44930">MKKRAIAGLSLSALMLGGTMVGCAQGGISTASSRSDEKLAKLAENNAAKAQQALAKGDAIKAISYAEAAVAAMPRDAELRALLGASYLKAGRFTSAHTAYADVLQLSPTNGKAALNLALAMIAEGQWDEARTLLDEHAAIVPAADRGLAMALAGDPATGAELLMTAARSPDATATTRQNFALVLALAGRWAEARQVAGIDMAPQAADARMLEWTAFAKPTGAADQVSALLGVIPVKDPGLPVALALNASVPVTQLAAAAPSQVPADAASPEAAANEAVEVAQVEPAATMTSPSGSKIVFAERQEVVQSLPLGRAPTAPKRVEAATRLATATPTPASREMAKGKWYVQLGAFDSADVAKDAWHRAQRRYPVLAEQTPTGMAFKTFYRLSVGGFGRSDAETLCRGYRATGGRCFVRTGAGDQTAVWVKAGKIQLAGR</sequence>
<dbReference type="PROSITE" id="PS51257">
    <property type="entry name" value="PROKAR_LIPOPROTEIN"/>
    <property type="match status" value="1"/>
</dbReference>
<evidence type="ECO:0000256" key="1">
    <source>
        <dbReference type="PROSITE-ProRule" id="PRU00339"/>
    </source>
</evidence>
<dbReference type="Proteomes" id="UP000308038">
    <property type="component" value="Unassembled WGS sequence"/>
</dbReference>
<dbReference type="EMBL" id="SSTI01000006">
    <property type="protein sequence ID" value="THG39964.1"/>
    <property type="molecule type" value="Genomic_DNA"/>
</dbReference>
<dbReference type="Pfam" id="PF05036">
    <property type="entry name" value="SPOR"/>
    <property type="match status" value="1"/>
</dbReference>
<proteinExistence type="predicted"/>
<dbReference type="InterPro" id="IPR036680">
    <property type="entry name" value="SPOR-like_sf"/>
</dbReference>
<dbReference type="PROSITE" id="PS50005">
    <property type="entry name" value="TPR"/>
    <property type="match status" value="1"/>
</dbReference>
<reference evidence="4 5" key="1">
    <citation type="submission" date="2019-04" db="EMBL/GenBank/DDBJ databases">
        <title>Microbes associate with the intestines of laboratory mice.</title>
        <authorList>
            <person name="Navarre W."/>
            <person name="Wong E."/>
            <person name="Huang K.C."/>
            <person name="Tropini C."/>
            <person name="Ng K."/>
            <person name="Yu B."/>
        </authorList>
    </citation>
    <scope>NUCLEOTIDE SEQUENCE [LARGE SCALE GENOMIC DNA]</scope>
    <source>
        <strain evidence="4 5">NM83_B4-11</strain>
    </source>
</reference>
<accession>A0ABY2QK16</accession>
<evidence type="ECO:0000256" key="2">
    <source>
        <dbReference type="SAM" id="SignalP"/>
    </source>
</evidence>
<dbReference type="InterPro" id="IPR011990">
    <property type="entry name" value="TPR-like_helical_dom_sf"/>
</dbReference>
<evidence type="ECO:0000313" key="5">
    <source>
        <dbReference type="Proteomes" id="UP000308038"/>
    </source>
</evidence>
<keyword evidence="5" id="KW-1185">Reference proteome</keyword>
<comment type="caution">
    <text evidence="4">The sequence shown here is derived from an EMBL/GenBank/DDBJ whole genome shotgun (WGS) entry which is preliminary data.</text>
</comment>
<evidence type="ECO:0000259" key="3">
    <source>
        <dbReference type="PROSITE" id="PS51724"/>
    </source>
</evidence>
<keyword evidence="2" id="KW-0732">Signal</keyword>
<dbReference type="Gene3D" id="1.25.40.10">
    <property type="entry name" value="Tetratricopeptide repeat domain"/>
    <property type="match status" value="1"/>
</dbReference>
<keyword evidence="1" id="KW-0802">TPR repeat</keyword>
<dbReference type="Pfam" id="PF14559">
    <property type="entry name" value="TPR_19"/>
    <property type="match status" value="1"/>
</dbReference>
<organism evidence="4 5">
    <name type="scientific">Sphingomonas olei</name>
    <dbReference type="NCBI Taxonomy" id="1886787"/>
    <lineage>
        <taxon>Bacteria</taxon>
        <taxon>Pseudomonadati</taxon>
        <taxon>Pseudomonadota</taxon>
        <taxon>Alphaproteobacteria</taxon>
        <taxon>Sphingomonadales</taxon>
        <taxon>Sphingomonadaceae</taxon>
        <taxon>Sphingomonas</taxon>
    </lineage>
</organism>
<dbReference type="InterPro" id="IPR019734">
    <property type="entry name" value="TPR_rpt"/>
</dbReference>
<dbReference type="RefSeq" id="WP_136451566.1">
    <property type="nucleotide sequence ID" value="NZ_SSTI01000006.1"/>
</dbReference>
<dbReference type="SUPFAM" id="SSF48452">
    <property type="entry name" value="TPR-like"/>
    <property type="match status" value="1"/>
</dbReference>
<feature type="chain" id="PRO_5046603398" evidence="2">
    <location>
        <begin position="25"/>
        <end position="435"/>
    </location>
</feature>
<gene>
    <name evidence="4" type="ORF">E5988_09915</name>
</gene>
<feature type="domain" description="SPOR" evidence="3">
    <location>
        <begin position="338"/>
        <end position="427"/>
    </location>
</feature>
<feature type="repeat" description="TPR" evidence="1">
    <location>
        <begin position="77"/>
        <end position="110"/>
    </location>
</feature>
<dbReference type="PROSITE" id="PS51724">
    <property type="entry name" value="SPOR"/>
    <property type="match status" value="1"/>
</dbReference>
<feature type="signal peptide" evidence="2">
    <location>
        <begin position="1"/>
        <end position="24"/>
    </location>
</feature>
<name>A0ABY2QK16_9SPHN</name>
<dbReference type="Gene3D" id="3.30.70.1070">
    <property type="entry name" value="Sporulation related repeat"/>
    <property type="match status" value="1"/>
</dbReference>
<dbReference type="InterPro" id="IPR007730">
    <property type="entry name" value="SPOR-like_dom"/>
</dbReference>